<dbReference type="AlphaFoldDB" id="A0A1J1HXG8"/>
<reference evidence="1 2" key="1">
    <citation type="submission" date="2015-04" db="EMBL/GenBank/DDBJ databases">
        <authorList>
            <person name="Syromyatnikov M.Y."/>
            <person name="Popov V.N."/>
        </authorList>
    </citation>
    <scope>NUCLEOTIDE SEQUENCE [LARGE SCALE GENOMIC DNA]</scope>
</reference>
<dbReference type="EMBL" id="CVRI01000022">
    <property type="protein sequence ID" value="CRK92036.1"/>
    <property type="molecule type" value="Genomic_DNA"/>
</dbReference>
<name>A0A1J1HXG8_9DIPT</name>
<gene>
    <name evidence="1" type="ORF">CLUMA_CG005616</name>
</gene>
<protein>
    <submittedName>
        <fullName evidence="1">CLUMA_CG005616, isoform A</fullName>
    </submittedName>
</protein>
<dbReference type="Proteomes" id="UP000183832">
    <property type="component" value="Unassembled WGS sequence"/>
</dbReference>
<evidence type="ECO:0000313" key="1">
    <source>
        <dbReference type="EMBL" id="CRK92036.1"/>
    </source>
</evidence>
<keyword evidence="2" id="KW-1185">Reference proteome</keyword>
<proteinExistence type="predicted"/>
<organism evidence="1 2">
    <name type="scientific">Clunio marinus</name>
    <dbReference type="NCBI Taxonomy" id="568069"/>
    <lineage>
        <taxon>Eukaryota</taxon>
        <taxon>Metazoa</taxon>
        <taxon>Ecdysozoa</taxon>
        <taxon>Arthropoda</taxon>
        <taxon>Hexapoda</taxon>
        <taxon>Insecta</taxon>
        <taxon>Pterygota</taxon>
        <taxon>Neoptera</taxon>
        <taxon>Endopterygota</taxon>
        <taxon>Diptera</taxon>
        <taxon>Nematocera</taxon>
        <taxon>Chironomoidea</taxon>
        <taxon>Chironomidae</taxon>
        <taxon>Clunio</taxon>
    </lineage>
</organism>
<accession>A0A1J1HXG8</accession>
<sequence length="65" mass="7448">MQLKRINLLTTVLLSSHDGIFVEKEDPTLTSLEVGIQPIFALRFKDDKESFFCKTVRKAAEETFT</sequence>
<evidence type="ECO:0000313" key="2">
    <source>
        <dbReference type="Proteomes" id="UP000183832"/>
    </source>
</evidence>